<dbReference type="InterPro" id="IPR035979">
    <property type="entry name" value="RBD_domain_sf"/>
</dbReference>
<evidence type="ECO:0000256" key="8">
    <source>
        <dbReference type="SAM" id="MobiDB-lite"/>
    </source>
</evidence>
<keyword evidence="4" id="KW-0433">Leucine-rich repeat</keyword>
<keyword evidence="3" id="KW-0813">Transport</keyword>
<dbReference type="InterPro" id="IPR032710">
    <property type="entry name" value="NTF2-like_dom_sf"/>
</dbReference>
<feature type="domain" description="TAP-C" evidence="10">
    <location>
        <begin position="476"/>
        <end position="504"/>
    </location>
</feature>
<dbReference type="GeneID" id="103013453"/>
<dbReference type="Pfam" id="PF24048">
    <property type="entry name" value="LRR_NXF1-5"/>
    <property type="match status" value="1"/>
</dbReference>
<comment type="subcellular location">
    <subcellularLocation>
        <location evidence="1">Nucleus</location>
        <location evidence="1">Nucleoplasm</location>
    </subcellularLocation>
</comment>
<keyword evidence="7" id="KW-0539">Nucleus</keyword>
<dbReference type="InterPro" id="IPR002075">
    <property type="entry name" value="NTF2_dom"/>
</dbReference>
<dbReference type="Pfam" id="PF09162">
    <property type="entry name" value="Tap-RNA_bind"/>
    <property type="match status" value="1"/>
</dbReference>
<dbReference type="PROSITE" id="PS51281">
    <property type="entry name" value="TAP_C"/>
    <property type="match status" value="1"/>
</dbReference>
<keyword evidence="6" id="KW-0509">mRNA transport</keyword>
<name>A0ABM3SW89_BALAC</name>
<organism evidence="11 12">
    <name type="scientific">Balaenoptera acutorostrata</name>
    <name type="common">Common minke whale</name>
    <name type="synonym">Balaena rostrata</name>
    <dbReference type="NCBI Taxonomy" id="9767"/>
    <lineage>
        <taxon>Eukaryota</taxon>
        <taxon>Metazoa</taxon>
        <taxon>Chordata</taxon>
        <taxon>Craniata</taxon>
        <taxon>Vertebrata</taxon>
        <taxon>Euteleostomi</taxon>
        <taxon>Mammalia</taxon>
        <taxon>Eutheria</taxon>
        <taxon>Laurasiatheria</taxon>
        <taxon>Artiodactyla</taxon>
        <taxon>Whippomorpha</taxon>
        <taxon>Cetacea</taxon>
        <taxon>Mysticeti</taxon>
        <taxon>Balaenopteridae</taxon>
        <taxon>Balaenoptera</taxon>
    </lineage>
</organism>
<dbReference type="InterPro" id="IPR012677">
    <property type="entry name" value="Nucleotide-bd_a/b_plait_sf"/>
</dbReference>
<dbReference type="InterPro" id="IPR009060">
    <property type="entry name" value="UBA-like_sf"/>
</dbReference>
<dbReference type="Gene3D" id="3.80.10.10">
    <property type="entry name" value="Ribonuclease Inhibitor"/>
    <property type="match status" value="1"/>
</dbReference>
<dbReference type="SUPFAM" id="SSF52058">
    <property type="entry name" value="L domain-like"/>
    <property type="match status" value="1"/>
</dbReference>
<dbReference type="Proteomes" id="UP001652580">
    <property type="component" value="Chromosome X"/>
</dbReference>
<accession>A0ABM3SW89</accession>
<gene>
    <name evidence="12" type="primary">LOC103013453</name>
</gene>
<dbReference type="Gene3D" id="3.30.70.330">
    <property type="match status" value="1"/>
</dbReference>
<dbReference type="CDD" id="cd14342">
    <property type="entry name" value="UBA_TAP-C"/>
    <property type="match status" value="1"/>
</dbReference>
<comment type="similarity">
    <text evidence="2">Belongs to the NXF family.</text>
</comment>
<evidence type="ECO:0000313" key="11">
    <source>
        <dbReference type="Proteomes" id="UP001652580"/>
    </source>
</evidence>
<dbReference type="InterPro" id="IPR032675">
    <property type="entry name" value="LRR_dom_sf"/>
</dbReference>
<evidence type="ECO:0000259" key="10">
    <source>
        <dbReference type="PROSITE" id="PS51281"/>
    </source>
</evidence>
<dbReference type="InterPro" id="IPR015245">
    <property type="entry name" value="Tap_RNA-bd"/>
</dbReference>
<evidence type="ECO:0000256" key="6">
    <source>
        <dbReference type="ARBA" id="ARBA00022816"/>
    </source>
</evidence>
<dbReference type="InterPro" id="IPR001611">
    <property type="entry name" value="Leu-rich_rpt"/>
</dbReference>
<evidence type="ECO:0000259" key="9">
    <source>
        <dbReference type="PROSITE" id="PS50177"/>
    </source>
</evidence>
<dbReference type="SUPFAM" id="SSF54928">
    <property type="entry name" value="RNA-binding domain, RBD"/>
    <property type="match status" value="1"/>
</dbReference>
<sequence>MHMTVWGNRKPLEREMQENTQDGTPGSWFRVTIPYGVKYDRTWLMNSIQRHCSVPFTPVDFHFVKNGARFFVQEASTASALMDVSYKICDEESRKVCIPVFVSPSAAPYSVRYKLKPEEMEQLKLTLIKRFNIYKQALDLQRLFVDPDLVGHNIDIILNQRSCMSATLQTIEKNFPELLSLNLSSNKLYQLDGLSDIIQMAPTVKILNLSKNKLTSVWELSKMQGLKLEELWLQGNPLCGTFPDQSTYVRAIRDRFPKLLRLDGQELPSPVTVDVDTPCVLNPCKGSYFGCDELKSLVLQFLQQYYSIHDCGDRQGLVGAYHEQACFSLTIPFHPEDPAPSSLCEYFKDSRNMKKLKDPHLRVQLLKHTKRDIVHTLCVPPKTQHDFGSFVVDMWSQTERMLCFSVNGVFKELEGSSQGCVRAFTRTFIATPAGYSSLFIVNDELFVWDVNPKKTQSAVSIPVPTPSTSSMPSFYWEQQQMVQAFSTQSGMNLQWSQKCLQDNK</sequence>
<dbReference type="InterPro" id="IPR005637">
    <property type="entry name" value="TAP_C_dom"/>
</dbReference>
<dbReference type="Gene3D" id="3.10.450.50">
    <property type="match status" value="1"/>
</dbReference>
<dbReference type="InterPro" id="IPR030217">
    <property type="entry name" value="NXF_fam"/>
</dbReference>
<reference evidence="12" key="1">
    <citation type="submission" date="2025-08" db="UniProtKB">
        <authorList>
            <consortium name="RefSeq"/>
        </authorList>
    </citation>
    <scope>IDENTIFICATION</scope>
</reference>
<dbReference type="SUPFAM" id="SSF54427">
    <property type="entry name" value="NTF2-like"/>
    <property type="match status" value="1"/>
</dbReference>
<evidence type="ECO:0000256" key="7">
    <source>
        <dbReference type="ARBA" id="ARBA00023242"/>
    </source>
</evidence>
<keyword evidence="5" id="KW-0677">Repeat</keyword>
<evidence type="ECO:0000313" key="12">
    <source>
        <dbReference type="RefSeq" id="XP_057394115.1"/>
    </source>
</evidence>
<dbReference type="Pfam" id="PF22602">
    <property type="entry name" value="NXF_NTF2"/>
    <property type="match status" value="1"/>
</dbReference>
<evidence type="ECO:0000256" key="1">
    <source>
        <dbReference type="ARBA" id="ARBA00004642"/>
    </source>
</evidence>
<dbReference type="InterPro" id="IPR018222">
    <property type="entry name" value="Nuclear_transport_factor_2_euk"/>
</dbReference>
<evidence type="ECO:0000256" key="2">
    <source>
        <dbReference type="ARBA" id="ARBA00009285"/>
    </source>
</evidence>
<dbReference type="InterPro" id="IPR057125">
    <property type="entry name" value="NXF1/2/3/5-like_LRR"/>
</dbReference>
<dbReference type="PROSITE" id="PS51450">
    <property type="entry name" value="LRR"/>
    <property type="match status" value="1"/>
</dbReference>
<evidence type="ECO:0000256" key="5">
    <source>
        <dbReference type="ARBA" id="ARBA00022737"/>
    </source>
</evidence>
<dbReference type="PANTHER" id="PTHR10662">
    <property type="entry name" value="NUCLEAR RNA EXPORT FACTOR"/>
    <property type="match status" value="1"/>
</dbReference>
<proteinExistence type="inferred from homology"/>
<dbReference type="Gene3D" id="1.10.8.10">
    <property type="entry name" value="DNA helicase RuvA subunit, C-terminal domain"/>
    <property type="match status" value="1"/>
</dbReference>
<dbReference type="SUPFAM" id="SSF46934">
    <property type="entry name" value="UBA-like"/>
    <property type="match status" value="1"/>
</dbReference>
<evidence type="ECO:0000256" key="3">
    <source>
        <dbReference type="ARBA" id="ARBA00022448"/>
    </source>
</evidence>
<protein>
    <submittedName>
        <fullName evidence="12">Nuclear RNA export factor 2-like</fullName>
    </submittedName>
</protein>
<dbReference type="RefSeq" id="XP_057394115.1">
    <property type="nucleotide sequence ID" value="XM_057538132.1"/>
</dbReference>
<dbReference type="PANTHER" id="PTHR10662:SF15">
    <property type="entry name" value="NUCLEAR RNA EXPORT FACTOR 5"/>
    <property type="match status" value="1"/>
</dbReference>
<dbReference type="PROSITE" id="PS50177">
    <property type="entry name" value="NTF2_DOMAIN"/>
    <property type="match status" value="1"/>
</dbReference>
<evidence type="ECO:0000256" key="4">
    <source>
        <dbReference type="ARBA" id="ARBA00022614"/>
    </source>
</evidence>
<keyword evidence="11" id="KW-1185">Reference proteome</keyword>
<feature type="region of interest" description="Disordered" evidence="8">
    <location>
        <begin position="1"/>
        <end position="23"/>
    </location>
</feature>
<feature type="domain" description="NTF2" evidence="9">
    <location>
        <begin position="297"/>
        <end position="447"/>
    </location>
</feature>
<dbReference type="Pfam" id="PF03943">
    <property type="entry name" value="TAP_C"/>
    <property type="match status" value="1"/>
</dbReference>